<keyword evidence="1" id="KW-0812">Transmembrane</keyword>
<dbReference type="EMBL" id="WJNH01000002">
    <property type="protein sequence ID" value="MRG85585.1"/>
    <property type="molecule type" value="Genomic_DNA"/>
</dbReference>
<evidence type="ECO:0000256" key="1">
    <source>
        <dbReference type="SAM" id="Phobius"/>
    </source>
</evidence>
<evidence type="ECO:0000313" key="2">
    <source>
        <dbReference type="EMBL" id="MRG85585.1"/>
    </source>
</evidence>
<feature type="transmembrane region" description="Helical" evidence="1">
    <location>
        <begin position="22"/>
        <end position="40"/>
    </location>
</feature>
<evidence type="ECO:0000313" key="3">
    <source>
        <dbReference type="Proteomes" id="UP000480185"/>
    </source>
</evidence>
<feature type="transmembrane region" description="Helical" evidence="1">
    <location>
        <begin position="52"/>
        <end position="72"/>
    </location>
</feature>
<accession>A0A6G1X3U9</accession>
<keyword evidence="3" id="KW-1185">Reference proteome</keyword>
<protein>
    <submittedName>
        <fullName evidence="2">Uncharacterized protein</fullName>
    </submittedName>
</protein>
<keyword evidence="1" id="KW-0472">Membrane</keyword>
<feature type="transmembrane region" description="Helical" evidence="1">
    <location>
        <begin position="92"/>
        <end position="113"/>
    </location>
</feature>
<organism evidence="2 3">
    <name type="scientific">Salinibacillus xinjiangensis</name>
    <dbReference type="NCBI Taxonomy" id="1229268"/>
    <lineage>
        <taxon>Bacteria</taxon>
        <taxon>Bacillati</taxon>
        <taxon>Bacillota</taxon>
        <taxon>Bacilli</taxon>
        <taxon>Bacillales</taxon>
        <taxon>Bacillaceae</taxon>
        <taxon>Salinibacillus</taxon>
    </lineage>
</organism>
<proteinExistence type="predicted"/>
<reference evidence="2 3" key="1">
    <citation type="submission" date="2019-11" db="EMBL/GenBank/DDBJ databases">
        <authorList>
            <person name="Li J."/>
        </authorList>
    </citation>
    <scope>NUCLEOTIDE SEQUENCE [LARGE SCALE GENOMIC DNA]</scope>
    <source>
        <strain evidence="2 3">J4</strain>
    </source>
</reference>
<comment type="caution">
    <text evidence="2">The sequence shown here is derived from an EMBL/GenBank/DDBJ whole genome shotgun (WGS) entry which is preliminary data.</text>
</comment>
<dbReference type="Proteomes" id="UP000480185">
    <property type="component" value="Unassembled WGS sequence"/>
</dbReference>
<dbReference type="RefSeq" id="WP_153727513.1">
    <property type="nucleotide sequence ID" value="NZ_WJNH01000002.1"/>
</dbReference>
<keyword evidence="1" id="KW-1133">Transmembrane helix</keyword>
<gene>
    <name evidence="2" type="ORF">GH754_04470</name>
</gene>
<dbReference type="OrthoDB" id="2691801at2"/>
<name>A0A6G1X3U9_9BACI</name>
<dbReference type="AlphaFoldDB" id="A0A6G1X3U9"/>
<sequence>MRDIPMMIIDMGKLYPLGVTESHIQLAVSFLAIIIFYYCLRPMIRWLMYLEWNKVITYVVGSLFLLCVFALVELYQGVYETGNMSFTDLANALSGIVVFGFFLFIIHSISSLVQHIKVKNKKNTQQRQMKTQKT</sequence>